<name>A0A1M6LKA8_9CLOT</name>
<proteinExistence type="predicted"/>
<reference evidence="2 3" key="1">
    <citation type="submission" date="2016-11" db="EMBL/GenBank/DDBJ databases">
        <authorList>
            <person name="Jaros S."/>
            <person name="Januszkiewicz K."/>
            <person name="Wedrychowicz H."/>
        </authorList>
    </citation>
    <scope>NUCLEOTIDE SEQUENCE [LARGE SCALE GENOMIC DNA]</scope>
    <source>
        <strain evidence="2 3">DSM 21864</strain>
    </source>
</reference>
<dbReference type="AlphaFoldDB" id="A0A1M6LKA8"/>
<evidence type="ECO:0000256" key="1">
    <source>
        <dbReference type="SAM" id="Phobius"/>
    </source>
</evidence>
<keyword evidence="1" id="KW-1133">Transmembrane helix</keyword>
<keyword evidence="1" id="KW-0472">Membrane</keyword>
<keyword evidence="3" id="KW-1185">Reference proteome</keyword>
<feature type="transmembrane region" description="Helical" evidence="1">
    <location>
        <begin position="106"/>
        <end position="124"/>
    </location>
</feature>
<organism evidence="2 3">
    <name type="scientific">Clostridium amylolyticum</name>
    <dbReference type="NCBI Taxonomy" id="1121298"/>
    <lineage>
        <taxon>Bacteria</taxon>
        <taxon>Bacillati</taxon>
        <taxon>Bacillota</taxon>
        <taxon>Clostridia</taxon>
        <taxon>Eubacteriales</taxon>
        <taxon>Clostridiaceae</taxon>
        <taxon>Clostridium</taxon>
    </lineage>
</organism>
<feature type="transmembrane region" description="Helical" evidence="1">
    <location>
        <begin position="80"/>
        <end position="100"/>
    </location>
</feature>
<evidence type="ECO:0000313" key="3">
    <source>
        <dbReference type="Proteomes" id="UP000184080"/>
    </source>
</evidence>
<protein>
    <submittedName>
        <fullName evidence="2">Uncharacterized protein</fullName>
    </submittedName>
</protein>
<dbReference type="STRING" id="1121298.SAMN05444401_3676"/>
<dbReference type="EMBL" id="FQZO01000007">
    <property type="protein sequence ID" value="SHJ71619.1"/>
    <property type="molecule type" value="Genomic_DNA"/>
</dbReference>
<dbReference type="Proteomes" id="UP000184080">
    <property type="component" value="Unassembled WGS sequence"/>
</dbReference>
<gene>
    <name evidence="2" type="ORF">SAMN05444401_3676</name>
</gene>
<dbReference type="RefSeq" id="WP_073010145.1">
    <property type="nucleotide sequence ID" value="NZ_FQZO01000007.1"/>
</dbReference>
<evidence type="ECO:0000313" key="2">
    <source>
        <dbReference type="EMBL" id="SHJ71619.1"/>
    </source>
</evidence>
<sequence length="132" mass="15552">MNKDKDFKEAVDRFYGELEDESIKSWCHKDNKDELIEELSHMKIIMDKAEDNYVEDINFLSIIDKGERIREEEKDKKENLYFLLSAFGVISFIFSLAFFAGHKAFITIQVIITICVVAFCVYSYKRVEEGRD</sequence>
<accession>A0A1M6LKA8</accession>
<keyword evidence="1" id="KW-0812">Transmembrane</keyword>